<proteinExistence type="predicted"/>
<keyword evidence="6 9" id="KW-0418">Kinase</keyword>
<keyword evidence="10" id="KW-1185">Reference proteome</keyword>
<dbReference type="Gene3D" id="3.30.450.20">
    <property type="entry name" value="PAS domain"/>
    <property type="match status" value="1"/>
</dbReference>
<keyword evidence="5" id="KW-0547">Nucleotide-binding</keyword>
<sequence>MTDLKLETADSQTGVGLESTRDAAPSLLRSLRHSGISVLYQSPDLKTLWGENIPLVWTNESVVGKRDADIFSQENADKLLGLKQDVLRSGERQLIELQFYGKDGMQWFDIWIDLDRDDHGPIHGVVMTAIETTEKKLREQTLRTLLREVSHRSKNLLAIIQSVASQTGRYSESIEGFIARFRGRLQSLASSQDLVTSSNWRGADLHDLTLSQLSRYCADPDRNIRFTGKNPYLTPNAALHIGLALHELAVNSVSYGALRSSEGYVTLSVELSDKDNPQSDIVLTWDEKIRRDHPSQDRRFGSVALERVVPASLSGTAELRIDNSELVYRLIVPRNNFELDR</sequence>
<dbReference type="SMART" id="SM00911">
    <property type="entry name" value="HWE_HK"/>
    <property type="match status" value="1"/>
</dbReference>
<dbReference type="InterPro" id="IPR011102">
    <property type="entry name" value="Sig_transdc_His_kinase_HWE"/>
</dbReference>
<evidence type="ECO:0000313" key="10">
    <source>
        <dbReference type="Proteomes" id="UP000641137"/>
    </source>
</evidence>
<gene>
    <name evidence="9" type="ORF">GCM10010136_27440</name>
</gene>
<accession>A0A8J3DRE9</accession>
<reference evidence="9" key="1">
    <citation type="journal article" date="2014" name="Int. J. Syst. Evol. Microbiol.">
        <title>Complete genome sequence of Corynebacterium casei LMG S-19264T (=DSM 44701T), isolated from a smear-ripened cheese.</title>
        <authorList>
            <consortium name="US DOE Joint Genome Institute (JGI-PGF)"/>
            <person name="Walter F."/>
            <person name="Albersmeier A."/>
            <person name="Kalinowski J."/>
            <person name="Ruckert C."/>
        </authorList>
    </citation>
    <scope>NUCLEOTIDE SEQUENCE</scope>
    <source>
        <strain evidence="9">KCTC 42097</strain>
    </source>
</reference>
<organism evidence="9 10">
    <name type="scientific">Limoniibacter endophyticus</name>
    <dbReference type="NCBI Taxonomy" id="1565040"/>
    <lineage>
        <taxon>Bacteria</taxon>
        <taxon>Pseudomonadati</taxon>
        <taxon>Pseudomonadota</taxon>
        <taxon>Alphaproteobacteria</taxon>
        <taxon>Hyphomicrobiales</taxon>
        <taxon>Bartonellaceae</taxon>
        <taxon>Limoniibacter</taxon>
    </lineage>
</organism>
<feature type="domain" description="Signal transduction histidine kinase HWE region" evidence="8">
    <location>
        <begin position="148"/>
        <end position="230"/>
    </location>
</feature>
<dbReference type="Proteomes" id="UP000641137">
    <property type="component" value="Unassembled WGS sequence"/>
</dbReference>
<comment type="caution">
    <text evidence="9">The sequence shown here is derived from an EMBL/GenBank/DDBJ whole genome shotgun (WGS) entry which is preliminary data.</text>
</comment>
<dbReference type="AlphaFoldDB" id="A0A8J3DRE9"/>
<evidence type="ECO:0000256" key="3">
    <source>
        <dbReference type="ARBA" id="ARBA00022553"/>
    </source>
</evidence>
<evidence type="ECO:0000256" key="4">
    <source>
        <dbReference type="ARBA" id="ARBA00022679"/>
    </source>
</evidence>
<evidence type="ECO:0000256" key="7">
    <source>
        <dbReference type="ARBA" id="ARBA00022840"/>
    </source>
</evidence>
<dbReference type="Pfam" id="PF07536">
    <property type="entry name" value="HWE_HK"/>
    <property type="match status" value="1"/>
</dbReference>
<name>A0A8J3DRE9_9HYPH</name>
<evidence type="ECO:0000256" key="2">
    <source>
        <dbReference type="ARBA" id="ARBA00012438"/>
    </source>
</evidence>
<keyword evidence="4" id="KW-0808">Transferase</keyword>
<dbReference type="EC" id="2.7.13.3" evidence="2"/>
<protein>
    <recommendedName>
        <fullName evidence="2">histidine kinase</fullName>
        <ecNumber evidence="2">2.7.13.3</ecNumber>
    </recommendedName>
</protein>
<dbReference type="InterPro" id="IPR035965">
    <property type="entry name" value="PAS-like_dom_sf"/>
</dbReference>
<dbReference type="SUPFAM" id="SSF55785">
    <property type="entry name" value="PYP-like sensor domain (PAS domain)"/>
    <property type="match status" value="1"/>
</dbReference>
<dbReference type="GO" id="GO:0004673">
    <property type="term" value="F:protein histidine kinase activity"/>
    <property type="evidence" value="ECO:0007669"/>
    <property type="project" value="UniProtKB-EC"/>
</dbReference>
<dbReference type="EMBL" id="BMZO01000009">
    <property type="protein sequence ID" value="GHC76608.1"/>
    <property type="molecule type" value="Genomic_DNA"/>
</dbReference>
<reference evidence="9" key="2">
    <citation type="submission" date="2020-09" db="EMBL/GenBank/DDBJ databases">
        <authorList>
            <person name="Sun Q."/>
            <person name="Kim S."/>
        </authorList>
    </citation>
    <scope>NUCLEOTIDE SEQUENCE</scope>
    <source>
        <strain evidence="9">KCTC 42097</strain>
    </source>
</reference>
<evidence type="ECO:0000256" key="1">
    <source>
        <dbReference type="ARBA" id="ARBA00000085"/>
    </source>
</evidence>
<dbReference type="RefSeq" id="WP_244636754.1">
    <property type="nucleotide sequence ID" value="NZ_BMZO01000009.1"/>
</dbReference>
<evidence type="ECO:0000313" key="9">
    <source>
        <dbReference type="EMBL" id="GHC76608.1"/>
    </source>
</evidence>
<dbReference type="PANTHER" id="PTHR41523">
    <property type="entry name" value="TWO-COMPONENT SYSTEM SENSOR PROTEIN"/>
    <property type="match status" value="1"/>
</dbReference>
<evidence type="ECO:0000259" key="8">
    <source>
        <dbReference type="SMART" id="SM00911"/>
    </source>
</evidence>
<keyword evidence="7" id="KW-0067">ATP-binding</keyword>
<dbReference type="GO" id="GO:0005524">
    <property type="term" value="F:ATP binding"/>
    <property type="evidence" value="ECO:0007669"/>
    <property type="project" value="UniProtKB-KW"/>
</dbReference>
<evidence type="ECO:0000256" key="5">
    <source>
        <dbReference type="ARBA" id="ARBA00022741"/>
    </source>
</evidence>
<keyword evidence="3" id="KW-0597">Phosphoprotein</keyword>
<comment type="catalytic activity">
    <reaction evidence="1">
        <text>ATP + protein L-histidine = ADP + protein N-phospho-L-histidine.</text>
        <dbReference type="EC" id="2.7.13.3"/>
    </reaction>
</comment>
<evidence type="ECO:0000256" key="6">
    <source>
        <dbReference type="ARBA" id="ARBA00022777"/>
    </source>
</evidence>
<dbReference type="PANTHER" id="PTHR41523:SF7">
    <property type="entry name" value="HISTIDINE KINASE"/>
    <property type="match status" value="1"/>
</dbReference>